<dbReference type="Proteomes" id="UP000179786">
    <property type="component" value="Unassembled WGS sequence"/>
</dbReference>
<accession>A0A1S1MZ95</accession>
<feature type="transmembrane region" description="Helical" evidence="1">
    <location>
        <begin position="188"/>
        <end position="216"/>
    </location>
</feature>
<keyword evidence="1" id="KW-0472">Membrane</keyword>
<protein>
    <recommendedName>
        <fullName evidence="4">O-antigen polymerase</fullName>
    </recommendedName>
</protein>
<dbReference type="STRING" id="1859457.BET10_04400"/>
<evidence type="ECO:0000313" key="2">
    <source>
        <dbReference type="EMBL" id="OHU92701.1"/>
    </source>
</evidence>
<feature type="transmembrane region" description="Helical" evidence="1">
    <location>
        <begin position="51"/>
        <end position="73"/>
    </location>
</feature>
<feature type="transmembrane region" description="Helical" evidence="1">
    <location>
        <begin position="79"/>
        <end position="98"/>
    </location>
</feature>
<sequence>MVFSSKARIALVILSIFSVVLLNRAMVYIDLAAFILIINAIAFRHVKVDKFVASLVVILLSFFIYSTIVTMIYGFQEVIWPMKFFRTAAVVFLLYYLFINIKGVMSYEMFQWVIIYIVAFHSVLIYLLISSGELRDMVYGFTGYTPRGPGWSRSPGVTQSYNATTIVHLAALFLLVRLESSTLVKRLLFLAIILPSLFFLGRTMTYIGIMLILLVLAKKEPIKAMLISIGIISLVTLIMEMEFESDSTMSHIAFNISHAVEPVMLIGSETGVDNYASSVLSKHVYFSDDIEVLLFGNSMSGHMGVLSAKEGETDSDIGVINSINANGIFITLFMYLTYAYFIYASRRGDWQSVSFIAVLCVVLTMKETGFFTSHATPLLLLLVYYQRSISKET</sequence>
<organism evidence="2 3">
    <name type="scientific">Pseudoalteromonas amylolytica</name>
    <dbReference type="NCBI Taxonomy" id="1859457"/>
    <lineage>
        <taxon>Bacteria</taxon>
        <taxon>Pseudomonadati</taxon>
        <taxon>Pseudomonadota</taxon>
        <taxon>Gammaproteobacteria</taxon>
        <taxon>Alteromonadales</taxon>
        <taxon>Pseudoalteromonadaceae</taxon>
        <taxon>Pseudoalteromonas</taxon>
    </lineage>
</organism>
<dbReference type="AlphaFoldDB" id="A0A1S1MZ95"/>
<name>A0A1S1MZ95_9GAMM</name>
<evidence type="ECO:0000256" key="1">
    <source>
        <dbReference type="SAM" id="Phobius"/>
    </source>
</evidence>
<gene>
    <name evidence="2" type="ORF">BET10_04400</name>
</gene>
<comment type="caution">
    <text evidence="2">The sequence shown here is derived from an EMBL/GenBank/DDBJ whole genome shotgun (WGS) entry which is preliminary data.</text>
</comment>
<evidence type="ECO:0008006" key="4">
    <source>
        <dbReference type="Google" id="ProtNLM"/>
    </source>
</evidence>
<dbReference type="RefSeq" id="WP_070983260.1">
    <property type="nucleotide sequence ID" value="NZ_MKJU01000006.1"/>
</dbReference>
<feature type="transmembrane region" description="Helical" evidence="1">
    <location>
        <begin position="222"/>
        <end position="239"/>
    </location>
</feature>
<dbReference type="EMBL" id="MKJU01000006">
    <property type="protein sequence ID" value="OHU92701.1"/>
    <property type="molecule type" value="Genomic_DNA"/>
</dbReference>
<proteinExistence type="predicted"/>
<feature type="transmembrane region" description="Helical" evidence="1">
    <location>
        <begin position="12"/>
        <end position="39"/>
    </location>
</feature>
<keyword evidence="1" id="KW-1133">Transmembrane helix</keyword>
<feature type="transmembrane region" description="Helical" evidence="1">
    <location>
        <begin position="355"/>
        <end position="385"/>
    </location>
</feature>
<evidence type="ECO:0000313" key="3">
    <source>
        <dbReference type="Proteomes" id="UP000179786"/>
    </source>
</evidence>
<feature type="transmembrane region" description="Helical" evidence="1">
    <location>
        <begin position="323"/>
        <end position="343"/>
    </location>
</feature>
<reference evidence="2 3" key="1">
    <citation type="submission" date="2016-09" db="EMBL/GenBank/DDBJ databases">
        <title>Pseudoalteromonas amylolytica sp. nov., isolated from the surface seawater.</title>
        <authorList>
            <person name="Wu Y.-H."/>
            <person name="Cheng H."/>
            <person name="Jin X.-B."/>
            <person name="Wang C.-S."/>
            <person name="Xu X.-W."/>
        </authorList>
    </citation>
    <scope>NUCLEOTIDE SEQUENCE [LARGE SCALE GENOMIC DNA]</scope>
    <source>
        <strain evidence="2 3">JW1</strain>
    </source>
</reference>
<feature type="transmembrane region" description="Helical" evidence="1">
    <location>
        <begin position="110"/>
        <end position="129"/>
    </location>
</feature>
<keyword evidence="1" id="KW-0812">Transmembrane</keyword>
<keyword evidence="3" id="KW-1185">Reference proteome</keyword>